<reference evidence="3" key="2">
    <citation type="journal article" date="2021" name="PeerJ">
        <title>Extensive microbial diversity within the chicken gut microbiome revealed by metagenomics and culture.</title>
        <authorList>
            <person name="Gilroy R."/>
            <person name="Ravi A."/>
            <person name="Getino M."/>
            <person name="Pursley I."/>
            <person name="Horton D.L."/>
            <person name="Alikhan N.F."/>
            <person name="Baker D."/>
            <person name="Gharbi K."/>
            <person name="Hall N."/>
            <person name="Watson M."/>
            <person name="Adriaenssens E.M."/>
            <person name="Foster-Nyarko E."/>
            <person name="Jarju S."/>
            <person name="Secka A."/>
            <person name="Antonio M."/>
            <person name="Oren A."/>
            <person name="Chaudhuri R.R."/>
            <person name="La Ragione R."/>
            <person name="Hildebrand F."/>
            <person name="Pallen M.J."/>
        </authorList>
    </citation>
    <scope>NUCLEOTIDE SEQUENCE</scope>
    <source>
        <strain evidence="3">ChiHjej9B8-7071</strain>
    </source>
</reference>
<dbReference type="Gene3D" id="2.40.50.140">
    <property type="entry name" value="Nucleic acid-binding proteins"/>
    <property type="match status" value="2"/>
</dbReference>
<accession>A0A9D1D6B9</accession>
<dbReference type="GO" id="GO:0006260">
    <property type="term" value="P:DNA replication"/>
    <property type="evidence" value="ECO:0007669"/>
    <property type="project" value="InterPro"/>
</dbReference>
<evidence type="ECO:0000256" key="1">
    <source>
        <dbReference type="ARBA" id="ARBA00023125"/>
    </source>
</evidence>
<dbReference type="InterPro" id="IPR011344">
    <property type="entry name" value="ssDNA-bd"/>
</dbReference>
<sequence length="201" mass="22401">MEQSANRVILRGSLYELPAFSHENHSKRFYRFTLEVERLSGTVDILPVLVSEEVLCAMDLSGGSMIEVSGQIRSFNSRAATGRRLVVSVYAESLTACEGEPHNEVYLAGTLCKEPVHRKTPLGREICDVMLAVNRPYHRSDYIPCIFWGRTAELVAACQVGDTLELTGRLQSREYVKVLESGNERRVAYEVSAMTAARTGL</sequence>
<evidence type="ECO:0000313" key="3">
    <source>
        <dbReference type="EMBL" id="HIR09251.1"/>
    </source>
</evidence>
<evidence type="ECO:0000256" key="2">
    <source>
        <dbReference type="PROSITE-ProRule" id="PRU00252"/>
    </source>
</evidence>
<dbReference type="InterPro" id="IPR000424">
    <property type="entry name" value="Primosome_PriB/ssb"/>
</dbReference>
<dbReference type="InterPro" id="IPR012340">
    <property type="entry name" value="NA-bd_OB-fold"/>
</dbReference>
<organism evidence="3 4">
    <name type="scientific">Candidatus Avoscillospira stercoripullorum</name>
    <dbReference type="NCBI Taxonomy" id="2840709"/>
    <lineage>
        <taxon>Bacteria</taxon>
        <taxon>Bacillati</taxon>
        <taxon>Bacillota</taxon>
        <taxon>Clostridia</taxon>
        <taxon>Eubacteriales</taxon>
        <taxon>Oscillospiraceae</taxon>
        <taxon>Oscillospiraceae incertae sedis</taxon>
        <taxon>Candidatus Avoscillospira</taxon>
    </lineage>
</organism>
<dbReference type="Pfam" id="PF00436">
    <property type="entry name" value="SSB"/>
    <property type="match status" value="1"/>
</dbReference>
<comment type="caution">
    <text evidence="3">The sequence shown here is derived from an EMBL/GenBank/DDBJ whole genome shotgun (WGS) entry which is preliminary data.</text>
</comment>
<keyword evidence="1 2" id="KW-0238">DNA-binding</keyword>
<evidence type="ECO:0000313" key="4">
    <source>
        <dbReference type="Proteomes" id="UP000824258"/>
    </source>
</evidence>
<protein>
    <submittedName>
        <fullName evidence="3">Single-stranded DNA-binding protein</fullName>
    </submittedName>
</protein>
<dbReference type="GO" id="GO:0003697">
    <property type="term" value="F:single-stranded DNA binding"/>
    <property type="evidence" value="ECO:0007669"/>
    <property type="project" value="InterPro"/>
</dbReference>
<dbReference type="EMBL" id="DVGD01000072">
    <property type="protein sequence ID" value="HIR09251.1"/>
    <property type="molecule type" value="Genomic_DNA"/>
</dbReference>
<dbReference type="PANTHER" id="PTHR10302">
    <property type="entry name" value="SINGLE-STRANDED DNA-BINDING PROTEIN"/>
    <property type="match status" value="1"/>
</dbReference>
<dbReference type="GO" id="GO:0009295">
    <property type="term" value="C:nucleoid"/>
    <property type="evidence" value="ECO:0007669"/>
    <property type="project" value="TreeGrafter"/>
</dbReference>
<gene>
    <name evidence="3" type="ORF">IAA70_02480</name>
</gene>
<name>A0A9D1D6B9_9FIRM</name>
<dbReference type="PROSITE" id="PS50935">
    <property type="entry name" value="SSB"/>
    <property type="match status" value="2"/>
</dbReference>
<dbReference type="AlphaFoldDB" id="A0A9D1D6B9"/>
<proteinExistence type="predicted"/>
<dbReference type="NCBIfam" id="NF004476">
    <property type="entry name" value="PRK05813.1"/>
    <property type="match status" value="1"/>
</dbReference>
<dbReference type="PANTHER" id="PTHR10302:SF27">
    <property type="entry name" value="SINGLE-STRANDED DNA-BINDING PROTEIN"/>
    <property type="match status" value="1"/>
</dbReference>
<dbReference type="SUPFAM" id="SSF50249">
    <property type="entry name" value="Nucleic acid-binding proteins"/>
    <property type="match status" value="1"/>
</dbReference>
<dbReference type="Proteomes" id="UP000824258">
    <property type="component" value="Unassembled WGS sequence"/>
</dbReference>
<reference evidence="3" key="1">
    <citation type="submission" date="2020-10" db="EMBL/GenBank/DDBJ databases">
        <authorList>
            <person name="Gilroy R."/>
        </authorList>
    </citation>
    <scope>NUCLEOTIDE SEQUENCE</scope>
    <source>
        <strain evidence="3">ChiHjej9B8-7071</strain>
    </source>
</reference>